<feature type="non-terminal residue" evidence="1">
    <location>
        <position position="1"/>
    </location>
</feature>
<sequence>VESRERWKYNGYGNEGCKDESQHCDTLDVCGEEELEFFCRKTCNSCNKRSSMYAKDPLEHVLEMRSKNVSYQEYIKRKEACNGFMFSLDIKDLAAKLFLDTNVISSLFGGPGYPNSG</sequence>
<dbReference type="AlphaFoldDB" id="A0AAV2RJ39"/>
<name>A0AAV2RJ39_MEGNR</name>
<feature type="non-terminal residue" evidence="1">
    <location>
        <position position="117"/>
    </location>
</feature>
<evidence type="ECO:0008006" key="3">
    <source>
        <dbReference type="Google" id="ProtNLM"/>
    </source>
</evidence>
<evidence type="ECO:0000313" key="2">
    <source>
        <dbReference type="Proteomes" id="UP001497623"/>
    </source>
</evidence>
<evidence type="ECO:0000313" key="1">
    <source>
        <dbReference type="EMBL" id="CAL4124634.1"/>
    </source>
</evidence>
<comment type="caution">
    <text evidence="1">The sequence shown here is derived from an EMBL/GenBank/DDBJ whole genome shotgun (WGS) entry which is preliminary data.</text>
</comment>
<accession>A0AAV2RJ39</accession>
<gene>
    <name evidence="1" type="ORF">MNOR_LOCUS24671</name>
</gene>
<proteinExistence type="predicted"/>
<protein>
    <recommendedName>
        <fullName evidence="3">ShKT domain-containing protein</fullName>
    </recommendedName>
</protein>
<organism evidence="1 2">
    <name type="scientific">Meganyctiphanes norvegica</name>
    <name type="common">Northern krill</name>
    <name type="synonym">Thysanopoda norvegica</name>
    <dbReference type="NCBI Taxonomy" id="48144"/>
    <lineage>
        <taxon>Eukaryota</taxon>
        <taxon>Metazoa</taxon>
        <taxon>Ecdysozoa</taxon>
        <taxon>Arthropoda</taxon>
        <taxon>Crustacea</taxon>
        <taxon>Multicrustacea</taxon>
        <taxon>Malacostraca</taxon>
        <taxon>Eumalacostraca</taxon>
        <taxon>Eucarida</taxon>
        <taxon>Euphausiacea</taxon>
        <taxon>Euphausiidae</taxon>
        <taxon>Meganyctiphanes</taxon>
    </lineage>
</organism>
<dbReference type="Proteomes" id="UP001497623">
    <property type="component" value="Unassembled WGS sequence"/>
</dbReference>
<reference evidence="1 2" key="1">
    <citation type="submission" date="2024-05" db="EMBL/GenBank/DDBJ databases">
        <authorList>
            <person name="Wallberg A."/>
        </authorList>
    </citation>
    <scope>NUCLEOTIDE SEQUENCE [LARGE SCALE GENOMIC DNA]</scope>
</reference>
<dbReference type="EMBL" id="CAXKWB010022807">
    <property type="protein sequence ID" value="CAL4124634.1"/>
    <property type="molecule type" value="Genomic_DNA"/>
</dbReference>
<keyword evidence="2" id="KW-1185">Reference proteome</keyword>